<evidence type="ECO:0000256" key="1">
    <source>
        <dbReference type="ARBA" id="ARBA00008213"/>
    </source>
</evidence>
<dbReference type="SUPFAM" id="SSF54534">
    <property type="entry name" value="FKBP-like"/>
    <property type="match status" value="1"/>
</dbReference>
<gene>
    <name evidence="8" type="primary">greA</name>
    <name evidence="12" type="ORF">CO172_00215</name>
</gene>
<keyword evidence="12" id="KW-0251">Elongation factor</keyword>
<dbReference type="FunFam" id="1.10.287.180:FF:000001">
    <property type="entry name" value="Transcription elongation factor GreA"/>
    <property type="match status" value="1"/>
</dbReference>
<keyword evidence="5 8" id="KW-0804">Transcription</keyword>
<accession>A0A2M7XII1</accession>
<dbReference type="InterPro" id="IPR036953">
    <property type="entry name" value="GreA/GreB_C_sf"/>
</dbReference>
<dbReference type="PANTHER" id="PTHR30437">
    <property type="entry name" value="TRANSCRIPTION ELONGATION FACTOR GREA"/>
    <property type="match status" value="1"/>
</dbReference>
<evidence type="ECO:0000313" key="13">
    <source>
        <dbReference type="Proteomes" id="UP000229749"/>
    </source>
</evidence>
<protein>
    <recommendedName>
        <fullName evidence="2 8">Transcription elongation factor GreA</fullName>
    </recommendedName>
    <alternativeName>
        <fullName evidence="7 8">Transcript cleavage factor GreA</fullName>
    </alternativeName>
</protein>
<dbReference type="GO" id="GO:0032784">
    <property type="term" value="P:regulation of DNA-templated transcription elongation"/>
    <property type="evidence" value="ECO:0007669"/>
    <property type="project" value="UniProtKB-UniRule"/>
</dbReference>
<dbReference type="Proteomes" id="UP000229749">
    <property type="component" value="Unassembled WGS sequence"/>
</dbReference>
<evidence type="ECO:0000256" key="9">
    <source>
        <dbReference type="RuleBase" id="RU000556"/>
    </source>
</evidence>
<organism evidence="12 13">
    <name type="scientific">Candidatus Uhrbacteria bacterium CG_4_9_14_3_um_filter_36_7</name>
    <dbReference type="NCBI Taxonomy" id="1975033"/>
    <lineage>
        <taxon>Bacteria</taxon>
        <taxon>Candidatus Uhriibacteriota</taxon>
    </lineage>
</organism>
<evidence type="ECO:0000256" key="7">
    <source>
        <dbReference type="ARBA" id="ARBA00030776"/>
    </source>
</evidence>
<dbReference type="Gene3D" id="1.10.287.180">
    <property type="entry name" value="Transcription elongation factor, GreA/GreB, N-terminal domain"/>
    <property type="match status" value="1"/>
</dbReference>
<reference evidence="13" key="1">
    <citation type="submission" date="2017-09" db="EMBL/GenBank/DDBJ databases">
        <title>Depth-based differentiation of microbial function through sediment-hosted aquifers and enrichment of novel symbionts in the deep terrestrial subsurface.</title>
        <authorList>
            <person name="Probst A.J."/>
            <person name="Ladd B."/>
            <person name="Jarett J.K."/>
            <person name="Geller-Mcgrath D.E."/>
            <person name="Sieber C.M.K."/>
            <person name="Emerson J.B."/>
            <person name="Anantharaman K."/>
            <person name="Thomas B.C."/>
            <person name="Malmstrom R."/>
            <person name="Stieglmeier M."/>
            <person name="Klingl A."/>
            <person name="Woyke T."/>
            <person name="Ryan C.M."/>
            <person name="Banfield J.F."/>
        </authorList>
    </citation>
    <scope>NUCLEOTIDE SEQUENCE [LARGE SCALE GENOMIC DNA]</scope>
</reference>
<dbReference type="GO" id="GO:0006354">
    <property type="term" value="P:DNA-templated transcription elongation"/>
    <property type="evidence" value="ECO:0007669"/>
    <property type="project" value="TreeGrafter"/>
</dbReference>
<dbReference type="Gene3D" id="3.10.50.30">
    <property type="entry name" value="Transcription elongation factor, GreA/GreB, C-terminal domain"/>
    <property type="match status" value="1"/>
</dbReference>
<keyword evidence="12" id="KW-0648">Protein biosynthesis</keyword>
<dbReference type="InterPro" id="IPR028624">
    <property type="entry name" value="Tscrpt_elong_fac_GreA/B"/>
</dbReference>
<dbReference type="PANTHER" id="PTHR30437:SF4">
    <property type="entry name" value="TRANSCRIPTION ELONGATION FACTOR GREA"/>
    <property type="match status" value="1"/>
</dbReference>
<dbReference type="EMBL" id="PFWS01000004">
    <property type="protein sequence ID" value="PJA47747.1"/>
    <property type="molecule type" value="Genomic_DNA"/>
</dbReference>
<dbReference type="Pfam" id="PF01272">
    <property type="entry name" value="GreA_GreB"/>
    <property type="match status" value="1"/>
</dbReference>
<dbReference type="InterPro" id="IPR023459">
    <property type="entry name" value="Tscrpt_elong_fac_GreA/B_fam"/>
</dbReference>
<dbReference type="InterPro" id="IPR022691">
    <property type="entry name" value="Tscrpt_elong_fac_GreA/B_N"/>
</dbReference>
<dbReference type="GO" id="GO:0070063">
    <property type="term" value="F:RNA polymerase binding"/>
    <property type="evidence" value="ECO:0007669"/>
    <property type="project" value="InterPro"/>
</dbReference>
<keyword evidence="4 8" id="KW-0238">DNA-binding</keyword>
<feature type="domain" description="Transcription elongation factor GreA/GreB N-terminal" evidence="11">
    <location>
        <begin position="2"/>
        <end position="70"/>
    </location>
</feature>
<evidence type="ECO:0000256" key="6">
    <source>
        <dbReference type="ARBA" id="ARBA00024916"/>
    </source>
</evidence>
<evidence type="ECO:0000259" key="11">
    <source>
        <dbReference type="Pfam" id="PF03449"/>
    </source>
</evidence>
<keyword evidence="8" id="KW-0175">Coiled coil</keyword>
<feature type="coiled-coil region" evidence="8">
    <location>
        <begin position="5"/>
        <end position="32"/>
    </location>
</feature>
<dbReference type="GO" id="GO:0003677">
    <property type="term" value="F:DNA binding"/>
    <property type="evidence" value="ECO:0007669"/>
    <property type="project" value="UniProtKB-UniRule"/>
</dbReference>
<dbReference type="SUPFAM" id="SSF46557">
    <property type="entry name" value="GreA transcript cleavage protein, N-terminal domain"/>
    <property type="match status" value="1"/>
</dbReference>
<dbReference type="NCBIfam" id="NF001263">
    <property type="entry name" value="PRK00226.1-4"/>
    <property type="match status" value="1"/>
</dbReference>
<evidence type="ECO:0000256" key="4">
    <source>
        <dbReference type="ARBA" id="ARBA00023125"/>
    </source>
</evidence>
<comment type="function">
    <text evidence="6 8 9">Necessary for efficient RNA polymerase transcription elongation past template-encoded arresting sites. The arresting sites in DNA have the property of trapping a certain fraction of elongating RNA polymerases that pass through, resulting in locked ternary complexes. Cleavage of the nascent transcript by cleavage factors such as GreA or GreB allows the resumption of elongation from the new 3'terminus. GreA releases sequences of 2 to 3 nucleotides.</text>
</comment>
<evidence type="ECO:0000313" key="12">
    <source>
        <dbReference type="EMBL" id="PJA47747.1"/>
    </source>
</evidence>
<comment type="caution">
    <text evidence="12">The sequence shown here is derived from an EMBL/GenBank/DDBJ whole genome shotgun (WGS) entry which is preliminary data.</text>
</comment>
<proteinExistence type="inferred from homology"/>
<dbReference type="Pfam" id="PF03449">
    <property type="entry name" value="GreA_GreB_N"/>
    <property type="match status" value="1"/>
</dbReference>
<sequence>MYLTSQALETLKEELEHRKKEVRKEIAEKISAAKDLGDLSENFEYHEAKEQQMQNESRIIEIENSIKNVIILSPDSVKGNRCIVIGSAFTVKIDDKQMDFQIVGSTEANPLQGKISNESPLGKAFLGHSLGEEIEIDLPIGKKYYSILEIK</sequence>
<keyword evidence="3 8" id="KW-0805">Transcription regulation</keyword>
<evidence type="ECO:0000259" key="10">
    <source>
        <dbReference type="Pfam" id="PF01272"/>
    </source>
</evidence>
<dbReference type="AlphaFoldDB" id="A0A2M7XII1"/>
<evidence type="ECO:0000256" key="2">
    <source>
        <dbReference type="ARBA" id="ARBA00013729"/>
    </source>
</evidence>
<dbReference type="GO" id="GO:0003746">
    <property type="term" value="F:translation elongation factor activity"/>
    <property type="evidence" value="ECO:0007669"/>
    <property type="project" value="UniProtKB-KW"/>
</dbReference>
<dbReference type="InterPro" id="IPR036805">
    <property type="entry name" value="Tscrpt_elong_fac_GreA/B_N_sf"/>
</dbReference>
<dbReference type="PIRSF" id="PIRSF006092">
    <property type="entry name" value="GreA_GreB"/>
    <property type="match status" value="1"/>
</dbReference>
<evidence type="ECO:0000256" key="3">
    <source>
        <dbReference type="ARBA" id="ARBA00023015"/>
    </source>
</evidence>
<comment type="similarity">
    <text evidence="1 8 9">Belongs to the GreA/GreB family.</text>
</comment>
<name>A0A2M7XII1_9BACT</name>
<dbReference type="NCBIfam" id="TIGR01462">
    <property type="entry name" value="greA"/>
    <property type="match status" value="1"/>
</dbReference>
<evidence type="ECO:0000256" key="8">
    <source>
        <dbReference type="HAMAP-Rule" id="MF_00105"/>
    </source>
</evidence>
<evidence type="ECO:0000256" key="5">
    <source>
        <dbReference type="ARBA" id="ARBA00023163"/>
    </source>
</evidence>
<dbReference type="InterPro" id="IPR001437">
    <property type="entry name" value="Tscrpt_elong_fac_GreA/B_C"/>
</dbReference>
<dbReference type="HAMAP" id="MF_00105">
    <property type="entry name" value="GreA_GreB"/>
    <property type="match status" value="1"/>
</dbReference>
<dbReference type="InterPro" id="IPR006359">
    <property type="entry name" value="Tscrpt_elong_fac_GreA"/>
</dbReference>
<feature type="domain" description="Transcription elongation factor GreA/GreB C-terminal" evidence="10">
    <location>
        <begin position="82"/>
        <end position="151"/>
    </location>
</feature>